<reference evidence="7" key="1">
    <citation type="submission" date="2022-09" db="EMBL/GenBank/DDBJ databases">
        <title>genome sequence of Deinococcus rubellus.</title>
        <authorList>
            <person name="Srinivasan S."/>
        </authorList>
    </citation>
    <scope>NUCLEOTIDE SEQUENCE</scope>
    <source>
        <strain evidence="7">Ant6</strain>
    </source>
</reference>
<keyword evidence="6" id="KW-0234">DNA repair</keyword>
<accession>A0ABY5YGX6</accession>
<dbReference type="PANTHER" id="PTHR31290">
    <property type="entry name" value="UV-DAMAGE ENDONUCLEASE"/>
    <property type="match status" value="1"/>
</dbReference>
<dbReference type="SUPFAM" id="SSF51658">
    <property type="entry name" value="Xylose isomerase-like"/>
    <property type="match status" value="1"/>
</dbReference>
<evidence type="ECO:0000256" key="2">
    <source>
        <dbReference type="ARBA" id="ARBA00022759"/>
    </source>
</evidence>
<organism evidence="7 8">
    <name type="scientific">Deinococcus rubellus</name>
    <dbReference type="NCBI Taxonomy" id="1889240"/>
    <lineage>
        <taxon>Bacteria</taxon>
        <taxon>Thermotogati</taxon>
        <taxon>Deinococcota</taxon>
        <taxon>Deinococci</taxon>
        <taxon>Deinococcales</taxon>
        <taxon>Deinococcaceae</taxon>
        <taxon>Deinococcus</taxon>
    </lineage>
</organism>
<dbReference type="Proteomes" id="UP001060261">
    <property type="component" value="Chromosome"/>
</dbReference>
<keyword evidence="4" id="KW-0228">DNA excision</keyword>
<dbReference type="Pfam" id="PF03851">
    <property type="entry name" value="UvdE"/>
    <property type="match status" value="1"/>
</dbReference>
<dbReference type="InterPro" id="IPR004601">
    <property type="entry name" value="UvdE"/>
</dbReference>
<dbReference type="Gene3D" id="3.20.20.150">
    <property type="entry name" value="Divalent-metal-dependent TIM barrel enzymes"/>
    <property type="match status" value="1"/>
</dbReference>
<gene>
    <name evidence="7" type="ORF">N0D28_12415</name>
</gene>
<evidence type="ECO:0000256" key="6">
    <source>
        <dbReference type="ARBA" id="ARBA00023204"/>
    </source>
</evidence>
<proteinExistence type="predicted"/>
<keyword evidence="5" id="KW-0378">Hydrolase</keyword>
<keyword evidence="3" id="KW-0227">DNA damage</keyword>
<dbReference type="EMBL" id="CP104213">
    <property type="protein sequence ID" value="UWX63534.1"/>
    <property type="molecule type" value="Genomic_DNA"/>
</dbReference>
<protein>
    <submittedName>
        <fullName evidence="7">UV damage endonuclease UvsE</fullName>
    </submittedName>
</protein>
<evidence type="ECO:0000256" key="3">
    <source>
        <dbReference type="ARBA" id="ARBA00022763"/>
    </source>
</evidence>
<evidence type="ECO:0000313" key="7">
    <source>
        <dbReference type="EMBL" id="UWX63534.1"/>
    </source>
</evidence>
<evidence type="ECO:0000256" key="1">
    <source>
        <dbReference type="ARBA" id="ARBA00022722"/>
    </source>
</evidence>
<keyword evidence="1" id="KW-0540">Nuclease</keyword>
<keyword evidence="8" id="KW-1185">Reference proteome</keyword>
<sequence length="341" mass="37311">MSGVWPPVCLAQEVGARLGHGRLLLGQMPDAGKKVVSAPAFGLVCMTQGPELRFRTITLKRYRSLDAPERYPALRDLYASNTAKLASAAAYCVARGIRLFRMSAALYPMLDLLDDPTGQAVLDELAPELTAAGQAFHDAGVRVLIHPDQYIVLNSERAEVRVSSLHQFLTHADVLDRLGFERSPYHGMILHGGKGGRAGVLAEVIRDLPDTARLRLVLENDERAYSPAELLPVCQATGTPLVFDAHHHVVHDKLEGQEDPSVREWVLAARATWTPPAWQVVHLSNGIDGPQDRRHSHLITDVPSAYFDVPWIEVEAKGKEEAVLALIGGQTPQTHSLFSGS</sequence>
<evidence type="ECO:0000256" key="5">
    <source>
        <dbReference type="ARBA" id="ARBA00022801"/>
    </source>
</evidence>
<evidence type="ECO:0000256" key="4">
    <source>
        <dbReference type="ARBA" id="ARBA00022769"/>
    </source>
</evidence>
<dbReference type="GO" id="GO:0004519">
    <property type="term" value="F:endonuclease activity"/>
    <property type="evidence" value="ECO:0007669"/>
    <property type="project" value="UniProtKB-KW"/>
</dbReference>
<evidence type="ECO:0000313" key="8">
    <source>
        <dbReference type="Proteomes" id="UP001060261"/>
    </source>
</evidence>
<dbReference type="PANTHER" id="PTHR31290:SF5">
    <property type="entry name" value="UV-DAMAGE ENDONUCLEASE"/>
    <property type="match status" value="1"/>
</dbReference>
<dbReference type="InterPro" id="IPR036237">
    <property type="entry name" value="Xyl_isomerase-like_sf"/>
</dbReference>
<keyword evidence="2 7" id="KW-0255">Endonuclease</keyword>
<name>A0ABY5YGX6_9DEIO</name>